<name>A0A4R7BXP9_9HYPH</name>
<keyword evidence="2" id="KW-1185">Reference proteome</keyword>
<dbReference type="AlphaFoldDB" id="A0A4R7BXP9"/>
<accession>A0A4R7BXP9</accession>
<dbReference type="OrthoDB" id="9941783at2"/>
<proteinExistence type="predicted"/>
<evidence type="ECO:0000313" key="1">
    <source>
        <dbReference type="EMBL" id="TDR90283.1"/>
    </source>
</evidence>
<comment type="caution">
    <text evidence="1">The sequence shown here is derived from an EMBL/GenBank/DDBJ whole genome shotgun (WGS) entry which is preliminary data.</text>
</comment>
<protein>
    <submittedName>
        <fullName evidence="1">Uncharacterized protein</fullName>
    </submittedName>
</protein>
<dbReference type="Proteomes" id="UP000295122">
    <property type="component" value="Unassembled WGS sequence"/>
</dbReference>
<organism evidence="1 2">
    <name type="scientific">Enterovirga rhinocerotis</name>
    <dbReference type="NCBI Taxonomy" id="1339210"/>
    <lineage>
        <taxon>Bacteria</taxon>
        <taxon>Pseudomonadati</taxon>
        <taxon>Pseudomonadota</taxon>
        <taxon>Alphaproteobacteria</taxon>
        <taxon>Hyphomicrobiales</taxon>
        <taxon>Methylobacteriaceae</taxon>
        <taxon>Enterovirga</taxon>
    </lineage>
</organism>
<evidence type="ECO:0000313" key="2">
    <source>
        <dbReference type="Proteomes" id="UP000295122"/>
    </source>
</evidence>
<gene>
    <name evidence="1" type="ORF">EV668_3129</name>
</gene>
<sequence>MGRELYFGPTSVGLDARIARPGFDALLDDVNDRTKMAFAASWQSIGRIAEIGTVSSIGAWIPFLQSYSSPPNIELALRRSNYVIRGYTEITTTFDGIGGVYNVGGTLYVAHVEATQFRVLRPTRYASTGAPGDQIQYFVVQ</sequence>
<dbReference type="EMBL" id="SNZR01000013">
    <property type="protein sequence ID" value="TDR90283.1"/>
    <property type="molecule type" value="Genomic_DNA"/>
</dbReference>
<reference evidence="1 2" key="1">
    <citation type="submission" date="2019-03" db="EMBL/GenBank/DDBJ databases">
        <title>Genomic Encyclopedia of Type Strains, Phase IV (KMG-IV): sequencing the most valuable type-strain genomes for metagenomic binning, comparative biology and taxonomic classification.</title>
        <authorList>
            <person name="Goeker M."/>
        </authorList>
    </citation>
    <scope>NUCLEOTIDE SEQUENCE [LARGE SCALE GENOMIC DNA]</scope>
    <source>
        <strain evidence="1 2">DSM 25903</strain>
    </source>
</reference>
<dbReference type="RefSeq" id="WP_133771555.1">
    <property type="nucleotide sequence ID" value="NZ_SNZR01000013.1"/>
</dbReference>